<dbReference type="Pfam" id="PF13671">
    <property type="entry name" value="AAA_33"/>
    <property type="match status" value="1"/>
</dbReference>
<dbReference type="PANTHER" id="PTHR43442">
    <property type="entry name" value="GLUCONOKINASE-RELATED"/>
    <property type="match status" value="1"/>
</dbReference>
<dbReference type="GO" id="GO:0005524">
    <property type="term" value="F:ATP binding"/>
    <property type="evidence" value="ECO:0007669"/>
    <property type="project" value="UniProtKB-KW"/>
</dbReference>
<comment type="catalytic activity">
    <reaction evidence="9 10">
        <text>D-gluconate + ATP = 6-phospho-D-gluconate + ADP + H(+)</text>
        <dbReference type="Rhea" id="RHEA:19433"/>
        <dbReference type="ChEBI" id="CHEBI:15378"/>
        <dbReference type="ChEBI" id="CHEBI:18391"/>
        <dbReference type="ChEBI" id="CHEBI:30616"/>
        <dbReference type="ChEBI" id="CHEBI:58759"/>
        <dbReference type="ChEBI" id="CHEBI:456216"/>
        <dbReference type="EC" id="2.7.1.12"/>
    </reaction>
</comment>
<dbReference type="Proteomes" id="UP000677913">
    <property type="component" value="Unassembled WGS sequence"/>
</dbReference>
<keyword evidence="8" id="KW-0311">Gluconate utilization</keyword>
<dbReference type="PANTHER" id="PTHR43442:SF3">
    <property type="entry name" value="GLUCONOKINASE-RELATED"/>
    <property type="match status" value="1"/>
</dbReference>
<dbReference type="InterPro" id="IPR027417">
    <property type="entry name" value="P-loop_NTPase"/>
</dbReference>
<comment type="caution">
    <text evidence="11">The sequence shown here is derived from an EMBL/GenBank/DDBJ whole genome shotgun (WGS) entry which is preliminary data.</text>
</comment>
<keyword evidence="5 10" id="KW-0547">Nucleotide-binding</keyword>
<dbReference type="AlphaFoldDB" id="A0A8J7WUS7"/>
<dbReference type="Gene3D" id="3.40.50.300">
    <property type="entry name" value="P-loop containing nucleotide triphosphate hydrolases"/>
    <property type="match status" value="1"/>
</dbReference>
<dbReference type="EC" id="2.7.1.12" evidence="3 10"/>
<dbReference type="NCBIfam" id="TIGR01313">
    <property type="entry name" value="therm_gnt_kin"/>
    <property type="match status" value="1"/>
</dbReference>
<dbReference type="GO" id="GO:0046316">
    <property type="term" value="F:gluconokinase activity"/>
    <property type="evidence" value="ECO:0007669"/>
    <property type="project" value="UniProtKB-EC"/>
</dbReference>
<evidence type="ECO:0000256" key="5">
    <source>
        <dbReference type="ARBA" id="ARBA00022741"/>
    </source>
</evidence>
<evidence type="ECO:0000313" key="12">
    <source>
        <dbReference type="Proteomes" id="UP000677913"/>
    </source>
</evidence>
<comment type="similarity">
    <text evidence="2 10">Belongs to the gluconokinase GntK/GntV family.</text>
</comment>
<keyword evidence="7 10" id="KW-0067">ATP-binding</keyword>
<keyword evidence="12" id="KW-1185">Reference proteome</keyword>
<comment type="pathway">
    <text evidence="1">Carbohydrate acid metabolism.</text>
</comment>
<dbReference type="CDD" id="cd02021">
    <property type="entry name" value="GntK"/>
    <property type="match status" value="1"/>
</dbReference>
<name>A0A8J7WUS7_9ACTN</name>
<proteinExistence type="inferred from homology"/>
<evidence type="ECO:0000256" key="8">
    <source>
        <dbReference type="ARBA" id="ARBA00023064"/>
    </source>
</evidence>
<evidence type="ECO:0000256" key="10">
    <source>
        <dbReference type="RuleBase" id="RU363066"/>
    </source>
</evidence>
<organism evidence="11 12">
    <name type="scientific">Actinocrinis puniceicyclus</name>
    <dbReference type="NCBI Taxonomy" id="977794"/>
    <lineage>
        <taxon>Bacteria</taxon>
        <taxon>Bacillati</taxon>
        <taxon>Actinomycetota</taxon>
        <taxon>Actinomycetes</taxon>
        <taxon>Catenulisporales</taxon>
        <taxon>Actinospicaceae</taxon>
        <taxon>Actinocrinis</taxon>
    </lineage>
</organism>
<keyword evidence="4 10" id="KW-0808">Transferase</keyword>
<dbReference type="FunFam" id="3.40.50.300:FF:000522">
    <property type="entry name" value="Gluconokinase"/>
    <property type="match status" value="1"/>
</dbReference>
<gene>
    <name evidence="11" type="ORF">KGA66_20990</name>
</gene>
<dbReference type="SUPFAM" id="SSF52540">
    <property type="entry name" value="P-loop containing nucleoside triphosphate hydrolases"/>
    <property type="match status" value="1"/>
</dbReference>
<protein>
    <recommendedName>
        <fullName evidence="3 10">Gluconokinase</fullName>
        <ecNumber evidence="3 10">2.7.1.12</ecNumber>
    </recommendedName>
</protein>
<sequence>MTTPPPAPSPAEKPAGVGARPCILLVTGVSGSGKSTVGALLAQRLGWPYAEADDFHPDANLAKMVAGQPLDDGDRRQWLANIAAWIDASSAAGQPAVVSCSALKRAYRDGLRANRPNVRLIYLDADEQTIRARLSARRGHFFPAALLDSQFADLQPPTEDEHPYRVPMTADTLADEIVDHLVASGICEENA</sequence>
<evidence type="ECO:0000256" key="2">
    <source>
        <dbReference type="ARBA" id="ARBA00008420"/>
    </source>
</evidence>
<evidence type="ECO:0000256" key="7">
    <source>
        <dbReference type="ARBA" id="ARBA00022840"/>
    </source>
</evidence>
<keyword evidence="6 10" id="KW-0418">Kinase</keyword>
<reference evidence="11" key="1">
    <citation type="submission" date="2021-04" db="EMBL/GenBank/DDBJ databases">
        <title>Genome based classification of Actinospica acidithermotolerans sp. nov., an actinobacterium isolated from an Indonesian hot spring.</title>
        <authorList>
            <person name="Kusuma A.B."/>
            <person name="Putra K.E."/>
            <person name="Nafisah S."/>
            <person name="Loh J."/>
            <person name="Nouioui I."/>
            <person name="Goodfellow M."/>
        </authorList>
    </citation>
    <scope>NUCLEOTIDE SEQUENCE</scope>
    <source>
        <strain evidence="11">DSM 45618</strain>
    </source>
</reference>
<evidence type="ECO:0000256" key="3">
    <source>
        <dbReference type="ARBA" id="ARBA00012054"/>
    </source>
</evidence>
<evidence type="ECO:0000256" key="4">
    <source>
        <dbReference type="ARBA" id="ARBA00022679"/>
    </source>
</evidence>
<dbReference type="GO" id="GO:0019521">
    <property type="term" value="P:D-gluconate metabolic process"/>
    <property type="evidence" value="ECO:0007669"/>
    <property type="project" value="UniProtKB-KW"/>
</dbReference>
<dbReference type="EMBL" id="JAGSXH010000088">
    <property type="protein sequence ID" value="MBS2965539.1"/>
    <property type="molecule type" value="Genomic_DNA"/>
</dbReference>
<dbReference type="GO" id="GO:0005737">
    <property type="term" value="C:cytoplasm"/>
    <property type="evidence" value="ECO:0007669"/>
    <property type="project" value="TreeGrafter"/>
</dbReference>
<dbReference type="InterPro" id="IPR006001">
    <property type="entry name" value="Therm_gnt_kin"/>
</dbReference>
<evidence type="ECO:0000256" key="9">
    <source>
        <dbReference type="ARBA" id="ARBA00048090"/>
    </source>
</evidence>
<evidence type="ECO:0000256" key="1">
    <source>
        <dbReference type="ARBA" id="ARBA00004761"/>
    </source>
</evidence>
<dbReference type="RefSeq" id="WP_211469892.1">
    <property type="nucleotide sequence ID" value="NZ_JAGSXH010000088.1"/>
</dbReference>
<accession>A0A8J7WUS7</accession>
<evidence type="ECO:0000313" key="11">
    <source>
        <dbReference type="EMBL" id="MBS2965539.1"/>
    </source>
</evidence>
<evidence type="ECO:0000256" key="6">
    <source>
        <dbReference type="ARBA" id="ARBA00022777"/>
    </source>
</evidence>